<dbReference type="Gene3D" id="3.40.630.30">
    <property type="match status" value="1"/>
</dbReference>
<protein>
    <recommendedName>
        <fullName evidence="3">N-acetyltransferase domain-containing protein</fullName>
    </recommendedName>
</protein>
<dbReference type="AlphaFoldDB" id="A0A0P6X4J6"/>
<organism evidence="1 2">
    <name type="scientific">Ornatilinea apprima</name>
    <dbReference type="NCBI Taxonomy" id="1134406"/>
    <lineage>
        <taxon>Bacteria</taxon>
        <taxon>Bacillati</taxon>
        <taxon>Chloroflexota</taxon>
        <taxon>Anaerolineae</taxon>
        <taxon>Anaerolineales</taxon>
        <taxon>Anaerolineaceae</taxon>
        <taxon>Ornatilinea</taxon>
    </lineage>
</organism>
<evidence type="ECO:0000313" key="2">
    <source>
        <dbReference type="Proteomes" id="UP000050417"/>
    </source>
</evidence>
<accession>A0A0P6X4J6</accession>
<reference evidence="1 2" key="1">
    <citation type="submission" date="2015-07" db="EMBL/GenBank/DDBJ databases">
        <title>Genome sequence of Ornatilinea apprima DSM 23815.</title>
        <authorList>
            <person name="Hemp J."/>
            <person name="Ward L.M."/>
            <person name="Pace L.A."/>
            <person name="Fischer W.W."/>
        </authorList>
    </citation>
    <scope>NUCLEOTIDE SEQUENCE [LARGE SCALE GENOMIC DNA]</scope>
    <source>
        <strain evidence="1 2">P3M-1</strain>
    </source>
</reference>
<dbReference type="Proteomes" id="UP000050417">
    <property type="component" value="Unassembled WGS sequence"/>
</dbReference>
<evidence type="ECO:0000313" key="1">
    <source>
        <dbReference type="EMBL" id="KPL74348.1"/>
    </source>
</evidence>
<dbReference type="OrthoDB" id="9806005at2"/>
<keyword evidence="2" id="KW-1185">Reference proteome</keyword>
<proteinExistence type="predicted"/>
<gene>
    <name evidence="1" type="ORF">ADN00_13685</name>
</gene>
<dbReference type="InterPro" id="IPR039968">
    <property type="entry name" value="BcerS-like"/>
</dbReference>
<dbReference type="SUPFAM" id="SSF55729">
    <property type="entry name" value="Acyl-CoA N-acyltransferases (Nat)"/>
    <property type="match status" value="1"/>
</dbReference>
<dbReference type="PANTHER" id="PTHR41368:SF1">
    <property type="entry name" value="PROTEIN YGHO"/>
    <property type="match status" value="1"/>
</dbReference>
<name>A0A0P6X4J6_9CHLR</name>
<dbReference type="STRING" id="1134406.ADN00_13685"/>
<dbReference type="EMBL" id="LGCL01000032">
    <property type="protein sequence ID" value="KPL74348.1"/>
    <property type="molecule type" value="Genomic_DNA"/>
</dbReference>
<dbReference type="RefSeq" id="WP_075063587.1">
    <property type="nucleotide sequence ID" value="NZ_LGCL01000032.1"/>
</dbReference>
<dbReference type="InterPro" id="IPR016181">
    <property type="entry name" value="Acyl_CoA_acyltransferase"/>
</dbReference>
<comment type="caution">
    <text evidence="1">The sequence shown here is derived from an EMBL/GenBank/DDBJ whole genome shotgun (WGS) entry which is preliminary data.</text>
</comment>
<evidence type="ECO:0008006" key="3">
    <source>
        <dbReference type="Google" id="ProtNLM"/>
    </source>
</evidence>
<sequence length="375" mass="43640">MIQVKVVDTRNKQDVNQFISVPFNLYKNCPQWVPPFISDVKFMLNRDKHPFFERSDGDFLIATKGNEVVGRLMVMEHKPFNAYHQCKKMSFTMFDSIDDQEVANALFEYGFEWGRKRGLNEVVGPKGMCSFDGYGILESGFDQRQMMTMSSYNYPYYPKLMENMGFEKEVDFVSCSLPMEKFILPEKIHEVARRVQERGTLKVKNFKSRRELIDYAPTIGEAYNNTFVNNWEYYPLSPAEVKYLLSQLMSVLDYRLIKIITHEEKMIGFLVAFPDISDALQRQKGRITPWGIVDLLTTMKRTKYVTLNGAGILPDFQGRGGNALLYSEMYKTIHDFGFVHAELTQVAETTRQMRKDLINVGGVEYKNHRVYHRAI</sequence>
<dbReference type="PANTHER" id="PTHR41368">
    <property type="entry name" value="PROTEIN YGHO"/>
    <property type="match status" value="1"/>
</dbReference>